<feature type="compositionally biased region" description="Polar residues" evidence="1">
    <location>
        <begin position="94"/>
        <end position="107"/>
    </location>
</feature>
<accession>A0ABP0M3R7</accession>
<keyword evidence="3" id="KW-1185">Reference proteome</keyword>
<evidence type="ECO:0000313" key="3">
    <source>
        <dbReference type="Proteomes" id="UP001642484"/>
    </source>
</evidence>
<dbReference type="Proteomes" id="UP001642484">
    <property type="component" value="Unassembled WGS sequence"/>
</dbReference>
<reference evidence="2 3" key="1">
    <citation type="submission" date="2024-02" db="EMBL/GenBank/DDBJ databases">
        <authorList>
            <person name="Chen Y."/>
            <person name="Shah S."/>
            <person name="Dougan E. K."/>
            <person name="Thang M."/>
            <person name="Chan C."/>
        </authorList>
    </citation>
    <scope>NUCLEOTIDE SEQUENCE [LARGE SCALE GENOMIC DNA]</scope>
</reference>
<dbReference type="EMBL" id="CAXAMN010015424">
    <property type="protein sequence ID" value="CAK9045696.1"/>
    <property type="molecule type" value="Genomic_DNA"/>
</dbReference>
<feature type="region of interest" description="Disordered" evidence="1">
    <location>
        <begin position="89"/>
        <end position="113"/>
    </location>
</feature>
<sequence length="125" mass="13591">MWWVPSAQRGRCECRTAECISPAAGELPLPGVATGAPKAGKRFLQGLLLVLSTFVNLRHFGMCLGVIFIDAMQVLAVLRILPELPTRTRHPAHSQLSEGDEGSNSPGVSEEPVNVALKHSWHEQL</sequence>
<protein>
    <submittedName>
        <fullName evidence="2">Uncharacterized protein</fullName>
    </submittedName>
</protein>
<name>A0ABP0M3R7_9DINO</name>
<proteinExistence type="predicted"/>
<evidence type="ECO:0000256" key="1">
    <source>
        <dbReference type="SAM" id="MobiDB-lite"/>
    </source>
</evidence>
<organism evidence="2 3">
    <name type="scientific">Durusdinium trenchii</name>
    <dbReference type="NCBI Taxonomy" id="1381693"/>
    <lineage>
        <taxon>Eukaryota</taxon>
        <taxon>Sar</taxon>
        <taxon>Alveolata</taxon>
        <taxon>Dinophyceae</taxon>
        <taxon>Suessiales</taxon>
        <taxon>Symbiodiniaceae</taxon>
        <taxon>Durusdinium</taxon>
    </lineage>
</organism>
<evidence type="ECO:0000313" key="2">
    <source>
        <dbReference type="EMBL" id="CAK9045696.1"/>
    </source>
</evidence>
<gene>
    <name evidence="2" type="ORF">CCMP2556_LOCUS23833</name>
</gene>
<comment type="caution">
    <text evidence="2">The sequence shown here is derived from an EMBL/GenBank/DDBJ whole genome shotgun (WGS) entry which is preliminary data.</text>
</comment>